<dbReference type="Proteomes" id="UP000325302">
    <property type="component" value="Unassembled WGS sequence"/>
</dbReference>
<sequence length="261" mass="28650">MQSYLASQLESLGALYLEALERQSHPEPYVTAHALVHRQLMPSAEVLARMVAEEPKLLAARAYDLIEDPKEIEQPSVGAIIYSNIFASALEGLLVIAVKHGWLQADETGQILVAAEELDKIEPVQYTDFSLAPPVLGHQQSRLSRLFQTAEEAFVERLNSEPHQAYALALQMASEHTLLTPDELGPLLQESPILLALRQDERLDPEVLGDNPPAGLIVGLHLTQLLLQQLLDIAEEMGALALDASGEIILPESDEDNPTVH</sequence>
<organism evidence="1 2">
    <name type="scientific">Nitrincola tapanii</name>
    <dbReference type="NCBI Taxonomy" id="1708751"/>
    <lineage>
        <taxon>Bacteria</taxon>
        <taxon>Pseudomonadati</taxon>
        <taxon>Pseudomonadota</taxon>
        <taxon>Gammaproteobacteria</taxon>
        <taxon>Oceanospirillales</taxon>
        <taxon>Oceanospirillaceae</taxon>
        <taxon>Nitrincola</taxon>
    </lineage>
</organism>
<comment type="caution">
    <text evidence="1">The sequence shown here is derived from an EMBL/GenBank/DDBJ whole genome shotgun (WGS) entry which is preliminary data.</text>
</comment>
<accession>A0A5A9W624</accession>
<name>A0A5A9W624_9GAMM</name>
<evidence type="ECO:0000313" key="1">
    <source>
        <dbReference type="EMBL" id="KAA0875904.1"/>
    </source>
</evidence>
<protein>
    <submittedName>
        <fullName evidence="1">Uncharacterized protein</fullName>
    </submittedName>
</protein>
<proteinExistence type="predicted"/>
<gene>
    <name evidence="1" type="ORF">E1H14_04240</name>
</gene>
<dbReference type="AlphaFoldDB" id="A0A5A9W624"/>
<dbReference type="OrthoDB" id="6086927at2"/>
<reference evidence="1 2" key="1">
    <citation type="submission" date="2019-03" db="EMBL/GenBank/DDBJ databases">
        <title>Nitrincola sp. nov. isolated from an Indian soda lake.</title>
        <authorList>
            <person name="Joshi A."/>
            <person name="Thite S.V."/>
            <person name="Joseph N."/>
            <person name="Dhotre D."/>
            <person name="Moorthy M."/>
            <person name="Shouche Y.S."/>
        </authorList>
    </citation>
    <scope>NUCLEOTIDE SEQUENCE [LARGE SCALE GENOMIC DNA]</scope>
    <source>
        <strain evidence="1 2">MEB193</strain>
    </source>
</reference>
<keyword evidence="2" id="KW-1185">Reference proteome</keyword>
<dbReference type="EMBL" id="SMRS01000002">
    <property type="protein sequence ID" value="KAA0875904.1"/>
    <property type="molecule type" value="Genomic_DNA"/>
</dbReference>
<evidence type="ECO:0000313" key="2">
    <source>
        <dbReference type="Proteomes" id="UP000325302"/>
    </source>
</evidence>
<dbReference type="RefSeq" id="WP_149390207.1">
    <property type="nucleotide sequence ID" value="NZ_SMRS01000002.1"/>
</dbReference>